<evidence type="ECO:0000313" key="3">
    <source>
        <dbReference type="EMBL" id="SFD55669.1"/>
    </source>
</evidence>
<reference evidence="4" key="1">
    <citation type="submission" date="2016-10" db="EMBL/GenBank/DDBJ databases">
        <authorList>
            <person name="Varghese N."/>
            <person name="Submissions S."/>
        </authorList>
    </citation>
    <scope>NUCLEOTIDE SEQUENCE [LARGE SCALE GENOMIC DNA]</scope>
    <source>
        <strain evidence="4">ATCC 25963</strain>
    </source>
</reference>
<evidence type="ECO:0000256" key="1">
    <source>
        <dbReference type="SAM" id="MobiDB-lite"/>
    </source>
</evidence>
<accession>A0A1I1TAP6</accession>
<keyword evidence="4" id="KW-1185">Reference proteome</keyword>
<feature type="region of interest" description="Disordered" evidence="1">
    <location>
        <begin position="49"/>
        <end position="105"/>
    </location>
</feature>
<dbReference type="SMART" id="SM00834">
    <property type="entry name" value="CxxC_CXXC_SSSS"/>
    <property type="match status" value="1"/>
</dbReference>
<dbReference type="AlphaFoldDB" id="A0A1I1TAP6"/>
<sequence>MPIYAYRCLQCEAEPEFIQKMSDDPITVCEACGGQLVRKVTAASFHLKGGGWYKDGYASTKPGDGGDKSKGGESSSTPASDSSAGKSESTASKSAESTSAKAATS</sequence>
<dbReference type="Pfam" id="PF09723">
    <property type="entry name" value="Zn_ribbon_8"/>
    <property type="match status" value="1"/>
</dbReference>
<dbReference type="STRING" id="54.SAMN02745121_00595"/>
<dbReference type="PANTHER" id="PTHR34404:SF2">
    <property type="entry name" value="CONSERVED SERINE RICH PROTEIN"/>
    <property type="match status" value="1"/>
</dbReference>
<evidence type="ECO:0000259" key="2">
    <source>
        <dbReference type="SMART" id="SM00834"/>
    </source>
</evidence>
<gene>
    <name evidence="3" type="ORF">SAMN02745121_00595</name>
</gene>
<evidence type="ECO:0000313" key="4">
    <source>
        <dbReference type="Proteomes" id="UP000199400"/>
    </source>
</evidence>
<organism evidence="3 4">
    <name type="scientific">Nannocystis exedens</name>
    <dbReference type="NCBI Taxonomy" id="54"/>
    <lineage>
        <taxon>Bacteria</taxon>
        <taxon>Pseudomonadati</taxon>
        <taxon>Myxococcota</taxon>
        <taxon>Polyangia</taxon>
        <taxon>Nannocystales</taxon>
        <taxon>Nannocystaceae</taxon>
        <taxon>Nannocystis</taxon>
    </lineage>
</organism>
<name>A0A1I1TAP6_9BACT</name>
<feature type="domain" description="Putative regulatory protein FmdB zinc ribbon" evidence="2">
    <location>
        <begin position="1"/>
        <end position="41"/>
    </location>
</feature>
<dbReference type="PANTHER" id="PTHR34404">
    <property type="entry name" value="REGULATORY PROTEIN, FMDB FAMILY"/>
    <property type="match status" value="1"/>
</dbReference>
<dbReference type="EMBL" id="FOMX01000002">
    <property type="protein sequence ID" value="SFD55669.1"/>
    <property type="molecule type" value="Genomic_DNA"/>
</dbReference>
<dbReference type="OrthoDB" id="9813321at2"/>
<protein>
    <submittedName>
        <fullName evidence="3">Putative regulatory protein, FmdB family</fullName>
    </submittedName>
</protein>
<dbReference type="NCBIfam" id="TIGR02605">
    <property type="entry name" value="CxxC_CxxC_SSSS"/>
    <property type="match status" value="1"/>
</dbReference>
<dbReference type="InterPro" id="IPR013429">
    <property type="entry name" value="Regulatory_FmdB_Zinc_ribbon"/>
</dbReference>
<dbReference type="Proteomes" id="UP000199400">
    <property type="component" value="Unassembled WGS sequence"/>
</dbReference>
<proteinExistence type="predicted"/>
<feature type="compositionally biased region" description="Low complexity" evidence="1">
    <location>
        <begin position="72"/>
        <end position="105"/>
    </location>
</feature>